<organism evidence="4 5">
    <name type="scientific">Candidatus Accumulibacter vicinus</name>
    <dbReference type="NCBI Taxonomy" id="2954382"/>
    <lineage>
        <taxon>Bacteria</taxon>
        <taxon>Pseudomonadati</taxon>
        <taxon>Pseudomonadota</taxon>
        <taxon>Betaproteobacteria</taxon>
        <taxon>Candidatus Accumulibacter</taxon>
    </lineage>
</organism>
<reference evidence="4 5" key="1">
    <citation type="submission" date="2014-07" db="EMBL/GenBank/DDBJ databases">
        <title>Expanding our view of genomic diversity in Candidatus Accumulibacter clades.</title>
        <authorList>
            <person name="Skennerton C.T."/>
            <person name="Barr J.J."/>
            <person name="Slater F.R."/>
            <person name="Bond P.L."/>
            <person name="Tyson G.W."/>
        </authorList>
    </citation>
    <scope>NUCLEOTIDE SEQUENCE [LARGE SCALE GENOMIC DNA]</scope>
    <source>
        <strain evidence="5">SK-01</strain>
    </source>
</reference>
<dbReference type="InterPro" id="IPR024370">
    <property type="entry name" value="PBP_domain"/>
</dbReference>
<gene>
    <name evidence="4" type="primary">pstS2</name>
    <name evidence="4" type="ORF">CAPSK01_004404</name>
</gene>
<evidence type="ECO:0000256" key="2">
    <source>
        <dbReference type="SAM" id="SignalP"/>
    </source>
</evidence>
<evidence type="ECO:0000313" key="5">
    <source>
        <dbReference type="Proteomes" id="UP000019812"/>
    </source>
</evidence>
<dbReference type="AlphaFoldDB" id="A0A084XUU9"/>
<dbReference type="SUPFAM" id="SSF53850">
    <property type="entry name" value="Periplasmic binding protein-like II"/>
    <property type="match status" value="1"/>
</dbReference>
<dbReference type="PANTHER" id="PTHR30570">
    <property type="entry name" value="PERIPLASMIC PHOSPHATE BINDING COMPONENT OF PHOSPHATE ABC TRANSPORTER"/>
    <property type="match status" value="1"/>
</dbReference>
<name>A0A084XUU9_9PROT</name>
<dbReference type="EMBL" id="JDSS02000045">
    <property type="protein sequence ID" value="KFB66243.1"/>
    <property type="molecule type" value="Genomic_DNA"/>
</dbReference>
<proteinExistence type="predicted"/>
<dbReference type="InterPro" id="IPR050811">
    <property type="entry name" value="Phosphate_ABC_transporter"/>
</dbReference>
<comment type="caution">
    <text evidence="4">The sequence shown here is derived from an EMBL/GenBank/DDBJ whole genome shotgun (WGS) entry which is preliminary data.</text>
</comment>
<sequence>MKNPPVRHHRNVSSSVRAMLGRILSCLVAVLSMAGAALAEPVRIGGTGVGSALFERLVQEYRKSTPGAEINVIMPPLGSNGGVRALRAGGLEIALLGRGPTADESAQLQAETYARTPLVIAVNGPHAPRLSFRELADIYAGRRTQWEDGTPIRLVMRSKNESDMLILRGMAPELNEAVDAAYLRKGLLYADNDLDAIDLIARLPGAIGPTTLGLARLDGRRVNPVVVNGVEASDKTIASGGYPWMKPIVVATSAAPNAAVKGFLGFARSERGRRLAAGWGFFPIAP</sequence>
<dbReference type="STRING" id="1457154.CAPSK01_004404"/>
<accession>A0A084XUU9</accession>
<dbReference type="RefSeq" id="WP_034930552.1">
    <property type="nucleotide sequence ID" value="NZ_JDSS02000045.1"/>
</dbReference>
<dbReference type="Proteomes" id="UP000019812">
    <property type="component" value="Unassembled WGS sequence"/>
</dbReference>
<feature type="chain" id="PRO_5001785256" evidence="2">
    <location>
        <begin position="40"/>
        <end position="286"/>
    </location>
</feature>
<protein>
    <submittedName>
        <fullName evidence="4">Phosphate-binding protein PstS 2</fullName>
    </submittedName>
</protein>
<keyword evidence="1 2" id="KW-0732">Signal</keyword>
<dbReference type="Pfam" id="PF12849">
    <property type="entry name" value="PBP_like_2"/>
    <property type="match status" value="1"/>
</dbReference>
<feature type="signal peptide" evidence="2">
    <location>
        <begin position="1"/>
        <end position="39"/>
    </location>
</feature>
<dbReference type="PANTHER" id="PTHR30570:SF1">
    <property type="entry name" value="PHOSPHATE-BINDING PROTEIN PSTS"/>
    <property type="match status" value="1"/>
</dbReference>
<feature type="domain" description="PBP" evidence="3">
    <location>
        <begin position="35"/>
        <end position="270"/>
    </location>
</feature>
<evidence type="ECO:0000256" key="1">
    <source>
        <dbReference type="ARBA" id="ARBA00022729"/>
    </source>
</evidence>
<evidence type="ECO:0000259" key="3">
    <source>
        <dbReference type="Pfam" id="PF12849"/>
    </source>
</evidence>
<dbReference type="Gene3D" id="3.40.190.10">
    <property type="entry name" value="Periplasmic binding protein-like II"/>
    <property type="match status" value="2"/>
</dbReference>
<evidence type="ECO:0000313" key="4">
    <source>
        <dbReference type="EMBL" id="KFB66243.1"/>
    </source>
</evidence>